<accession>A0A318KD98</accession>
<dbReference type="AlphaFoldDB" id="A0A318KD98"/>
<reference evidence="1 2" key="1">
    <citation type="submission" date="2018-05" db="EMBL/GenBank/DDBJ databases">
        <title>Genomic Encyclopedia of Type Strains, Phase IV (KMG-IV): sequencing the most valuable type-strain genomes for metagenomic binning, comparative biology and taxonomic classification.</title>
        <authorList>
            <person name="Goeker M."/>
        </authorList>
    </citation>
    <scope>NUCLEOTIDE SEQUENCE [LARGE SCALE GENOMIC DNA]</scope>
    <source>
        <strain evidence="1 2">JC118</strain>
    </source>
</reference>
<dbReference type="EMBL" id="QJKH01000019">
    <property type="protein sequence ID" value="PXX75199.1"/>
    <property type="molecule type" value="Genomic_DNA"/>
</dbReference>
<evidence type="ECO:0000313" key="1">
    <source>
        <dbReference type="EMBL" id="PXX75199.1"/>
    </source>
</evidence>
<protein>
    <submittedName>
        <fullName evidence="1">Uncharacterized protein</fullName>
    </submittedName>
</protein>
<dbReference type="PANTHER" id="PTHR37691">
    <property type="entry name" value="BLR3518 PROTEIN"/>
    <property type="match status" value="1"/>
</dbReference>
<dbReference type="InterPro" id="IPR027396">
    <property type="entry name" value="DsrEFH-like"/>
</dbReference>
<dbReference type="Proteomes" id="UP000247612">
    <property type="component" value="Unassembled WGS sequence"/>
</dbReference>
<comment type="caution">
    <text evidence="1">The sequence shown here is derived from an EMBL/GenBank/DDBJ whole genome shotgun (WGS) entry which is preliminary data.</text>
</comment>
<keyword evidence="2" id="KW-1185">Reference proteome</keyword>
<dbReference type="Pfam" id="PF02635">
    <property type="entry name" value="DsrE"/>
    <property type="match status" value="1"/>
</dbReference>
<dbReference type="RefSeq" id="WP_022938208.1">
    <property type="nucleotide sequence ID" value="NZ_CABKRQ010000005.1"/>
</dbReference>
<dbReference type="PANTHER" id="PTHR37691:SF1">
    <property type="entry name" value="BLR3518 PROTEIN"/>
    <property type="match status" value="1"/>
</dbReference>
<dbReference type="Gene3D" id="3.40.1260.10">
    <property type="entry name" value="DsrEFH-like"/>
    <property type="match status" value="1"/>
</dbReference>
<dbReference type="STRING" id="1034346.GCA_000313565_01904"/>
<gene>
    <name evidence="1" type="ORF">DES51_11915</name>
</gene>
<dbReference type="SUPFAM" id="SSF75169">
    <property type="entry name" value="DsrEFH-like"/>
    <property type="match status" value="1"/>
</dbReference>
<evidence type="ECO:0000313" key="2">
    <source>
        <dbReference type="Proteomes" id="UP000247612"/>
    </source>
</evidence>
<sequence>MKVIYHVDEMAKWPLTLTNVSNMLAVYKQQGEAYKIEVLANSAAVKQYAQADELEEKMAALVKEGILFTACGNALKANQLKAEELYPFVEVVSAGVVELAKRQAEGYAYIKP</sequence>
<dbReference type="OrthoDB" id="6412948at2"/>
<name>A0A318KD98_9FIRM</name>
<proteinExistence type="predicted"/>
<organism evidence="1 2">
    <name type="scientific">Dielma fastidiosa</name>
    <dbReference type="NCBI Taxonomy" id="1034346"/>
    <lineage>
        <taxon>Bacteria</taxon>
        <taxon>Bacillati</taxon>
        <taxon>Bacillota</taxon>
        <taxon>Erysipelotrichia</taxon>
        <taxon>Erysipelotrichales</taxon>
        <taxon>Erysipelotrichaceae</taxon>
        <taxon>Dielma</taxon>
    </lineage>
</organism>
<dbReference type="InterPro" id="IPR003787">
    <property type="entry name" value="Sulphur_relay_DsrE/F-like"/>
</dbReference>